<evidence type="ECO:0000256" key="3">
    <source>
        <dbReference type="SAM" id="Phobius"/>
    </source>
</evidence>
<dbReference type="SUPFAM" id="SSF52833">
    <property type="entry name" value="Thioredoxin-like"/>
    <property type="match status" value="1"/>
</dbReference>
<dbReference type="AlphaFoldDB" id="A0AAE0L2U1"/>
<dbReference type="CDD" id="cd02947">
    <property type="entry name" value="TRX_family"/>
    <property type="match status" value="1"/>
</dbReference>
<evidence type="ECO:0000313" key="6">
    <source>
        <dbReference type="Proteomes" id="UP001190700"/>
    </source>
</evidence>
<organism evidence="5 6">
    <name type="scientific">Cymbomonas tetramitiformis</name>
    <dbReference type="NCBI Taxonomy" id="36881"/>
    <lineage>
        <taxon>Eukaryota</taxon>
        <taxon>Viridiplantae</taxon>
        <taxon>Chlorophyta</taxon>
        <taxon>Pyramimonadophyceae</taxon>
        <taxon>Pyramimonadales</taxon>
        <taxon>Pyramimonadaceae</taxon>
        <taxon>Cymbomonas</taxon>
    </lineage>
</organism>
<dbReference type="PANTHER" id="PTHR46115">
    <property type="entry name" value="THIOREDOXIN-LIKE PROTEIN 1"/>
    <property type="match status" value="1"/>
</dbReference>
<feature type="domain" description="Thioredoxin" evidence="4">
    <location>
        <begin position="12"/>
        <end position="106"/>
    </location>
</feature>
<dbReference type="Gene3D" id="3.40.30.10">
    <property type="entry name" value="Glutaredoxin"/>
    <property type="match status" value="1"/>
</dbReference>
<evidence type="ECO:0000259" key="4">
    <source>
        <dbReference type="Pfam" id="PF00085"/>
    </source>
</evidence>
<reference evidence="5 6" key="1">
    <citation type="journal article" date="2015" name="Genome Biol. Evol.">
        <title>Comparative Genomics of a Bacterivorous Green Alga Reveals Evolutionary Causalities and Consequences of Phago-Mixotrophic Mode of Nutrition.</title>
        <authorList>
            <person name="Burns J.A."/>
            <person name="Paasch A."/>
            <person name="Narechania A."/>
            <person name="Kim E."/>
        </authorList>
    </citation>
    <scope>NUCLEOTIDE SEQUENCE [LARGE SCALE GENOMIC DNA]</scope>
    <source>
        <strain evidence="5 6">PLY_AMNH</strain>
    </source>
</reference>
<keyword evidence="3" id="KW-0472">Membrane</keyword>
<evidence type="ECO:0000256" key="1">
    <source>
        <dbReference type="ARBA" id="ARBA00023157"/>
    </source>
</evidence>
<feature type="region of interest" description="Disordered" evidence="2">
    <location>
        <begin position="158"/>
        <end position="187"/>
    </location>
</feature>
<protein>
    <recommendedName>
        <fullName evidence="4">Thioredoxin domain-containing protein</fullName>
    </recommendedName>
</protein>
<keyword evidence="6" id="KW-1185">Reference proteome</keyword>
<dbReference type="EMBL" id="LGRX02010614">
    <property type="protein sequence ID" value="KAK3270003.1"/>
    <property type="molecule type" value="Genomic_DNA"/>
</dbReference>
<keyword evidence="1" id="KW-1015">Disulfide bond</keyword>
<proteinExistence type="predicted"/>
<accession>A0AAE0L2U1</accession>
<evidence type="ECO:0000256" key="2">
    <source>
        <dbReference type="SAM" id="MobiDB-lite"/>
    </source>
</evidence>
<dbReference type="InterPro" id="IPR036249">
    <property type="entry name" value="Thioredoxin-like_sf"/>
</dbReference>
<dbReference type="Proteomes" id="UP001190700">
    <property type="component" value="Unassembled WGS sequence"/>
</dbReference>
<feature type="transmembrane region" description="Helical" evidence="3">
    <location>
        <begin position="126"/>
        <end position="143"/>
    </location>
</feature>
<comment type="caution">
    <text evidence="5">The sequence shown here is derived from an EMBL/GenBank/DDBJ whole genome shotgun (WGS) entry which is preliminary data.</text>
</comment>
<sequence length="187" mass="20272">MNSISRFSQITSASSWTKATSRDVLTFVHFTSARSASCKALAPILTSLSKQAEYRKVSFVKLDVDKLTEVAKNANIMTVPSFQCYRGGVCLESFAGAVPQKMVSMLDAHLRVTNDAEVKSSPVKKVLSVLIAAALAVGGFVWFQQEERKKHETLMAAAEAGQSCDEENTGTTEVSRMADGKVDSLQN</sequence>
<keyword evidence="3" id="KW-1133">Transmembrane helix</keyword>
<evidence type="ECO:0000313" key="5">
    <source>
        <dbReference type="EMBL" id="KAK3270003.1"/>
    </source>
</evidence>
<feature type="non-terminal residue" evidence="5">
    <location>
        <position position="187"/>
    </location>
</feature>
<dbReference type="InterPro" id="IPR013766">
    <property type="entry name" value="Thioredoxin_domain"/>
</dbReference>
<name>A0AAE0L2U1_9CHLO</name>
<feature type="compositionally biased region" description="Basic and acidic residues" evidence="2">
    <location>
        <begin position="176"/>
        <end position="187"/>
    </location>
</feature>
<dbReference type="Pfam" id="PF00085">
    <property type="entry name" value="Thioredoxin"/>
    <property type="match status" value="1"/>
</dbReference>
<gene>
    <name evidence="5" type="ORF">CYMTET_21577</name>
</gene>
<keyword evidence="3" id="KW-0812">Transmembrane</keyword>